<gene>
    <name evidence="1" type="ORF">METZ01_LOCUS152417</name>
</gene>
<dbReference type="AlphaFoldDB" id="A0A382AEZ7"/>
<protein>
    <submittedName>
        <fullName evidence="1">Uncharacterized protein</fullName>
    </submittedName>
</protein>
<reference evidence="1" key="1">
    <citation type="submission" date="2018-05" db="EMBL/GenBank/DDBJ databases">
        <authorList>
            <person name="Lanie J.A."/>
            <person name="Ng W.-L."/>
            <person name="Kazmierczak K.M."/>
            <person name="Andrzejewski T.M."/>
            <person name="Davidsen T.M."/>
            <person name="Wayne K.J."/>
            <person name="Tettelin H."/>
            <person name="Glass J.I."/>
            <person name="Rusch D."/>
            <person name="Podicherti R."/>
            <person name="Tsui H.-C.T."/>
            <person name="Winkler M.E."/>
        </authorList>
    </citation>
    <scope>NUCLEOTIDE SEQUENCE</scope>
</reference>
<evidence type="ECO:0000313" key="1">
    <source>
        <dbReference type="EMBL" id="SVA99563.1"/>
    </source>
</evidence>
<name>A0A382AEZ7_9ZZZZ</name>
<sequence length="32" mass="3669">VASLYFSEAEKSHYTIVIYLLSTDKEFNSSLI</sequence>
<organism evidence="1">
    <name type="scientific">marine metagenome</name>
    <dbReference type="NCBI Taxonomy" id="408172"/>
    <lineage>
        <taxon>unclassified sequences</taxon>
        <taxon>metagenomes</taxon>
        <taxon>ecological metagenomes</taxon>
    </lineage>
</organism>
<dbReference type="EMBL" id="UINC01024929">
    <property type="protein sequence ID" value="SVA99563.1"/>
    <property type="molecule type" value="Genomic_DNA"/>
</dbReference>
<proteinExistence type="predicted"/>
<accession>A0A382AEZ7</accession>
<feature type="non-terminal residue" evidence="1">
    <location>
        <position position="1"/>
    </location>
</feature>